<keyword evidence="1" id="KW-0862">Zinc</keyword>
<evidence type="ECO:0000313" key="4">
    <source>
        <dbReference type="Proteomes" id="UP001141552"/>
    </source>
</evidence>
<dbReference type="Proteomes" id="UP001141552">
    <property type="component" value="Unassembled WGS sequence"/>
</dbReference>
<protein>
    <recommendedName>
        <fullName evidence="2">CCHC-type domain-containing protein</fullName>
    </recommendedName>
</protein>
<comment type="caution">
    <text evidence="3">The sequence shown here is derived from an EMBL/GenBank/DDBJ whole genome shotgun (WGS) entry which is preliminary data.</text>
</comment>
<sequence>MSSDKEGAYVNIGREGDPDEGNFVLEWGQEEIDVLDPDVDKSVCRVFSRLYTVARVKVQFDLNGPLVVGTVVCNRLGLETWLSFTYERLGSFCYRCGKLDHTVEQCLAKPRRDEGQRTRSRSSFDLRLRAHAPTTEDGSTTTSLVATNLHDGWVKSLALVAKEILTTTPLTAAAKSAFLKKLVRSTKMVYPDLEYLEEKKQFNN</sequence>
<keyword evidence="4" id="KW-1185">Reference proteome</keyword>
<feature type="domain" description="CCHC-type" evidence="2">
    <location>
        <begin position="93"/>
        <end position="106"/>
    </location>
</feature>
<dbReference type="InterPro" id="IPR001878">
    <property type="entry name" value="Znf_CCHC"/>
</dbReference>
<dbReference type="InterPro" id="IPR025836">
    <property type="entry name" value="Zn_knuckle_CX2CX4HX4C"/>
</dbReference>
<keyword evidence="1" id="KW-0863">Zinc-finger</keyword>
<reference evidence="3" key="1">
    <citation type="submission" date="2022-02" db="EMBL/GenBank/DDBJ databases">
        <authorList>
            <person name="Henning P.M."/>
            <person name="McCubbin A.G."/>
            <person name="Shore J.S."/>
        </authorList>
    </citation>
    <scope>NUCLEOTIDE SEQUENCE</scope>
    <source>
        <strain evidence="3">F60SS</strain>
        <tissue evidence="3">Leaves</tissue>
    </source>
</reference>
<gene>
    <name evidence="3" type="ORF">Tsubulata_042555</name>
</gene>
<evidence type="ECO:0000259" key="2">
    <source>
        <dbReference type="PROSITE" id="PS50158"/>
    </source>
</evidence>
<organism evidence="3 4">
    <name type="scientific">Turnera subulata</name>
    <dbReference type="NCBI Taxonomy" id="218843"/>
    <lineage>
        <taxon>Eukaryota</taxon>
        <taxon>Viridiplantae</taxon>
        <taxon>Streptophyta</taxon>
        <taxon>Embryophyta</taxon>
        <taxon>Tracheophyta</taxon>
        <taxon>Spermatophyta</taxon>
        <taxon>Magnoliopsida</taxon>
        <taxon>eudicotyledons</taxon>
        <taxon>Gunneridae</taxon>
        <taxon>Pentapetalae</taxon>
        <taxon>rosids</taxon>
        <taxon>fabids</taxon>
        <taxon>Malpighiales</taxon>
        <taxon>Passifloraceae</taxon>
        <taxon>Turnera</taxon>
    </lineage>
</organism>
<dbReference type="PROSITE" id="PS50158">
    <property type="entry name" value="ZF_CCHC"/>
    <property type="match status" value="1"/>
</dbReference>
<dbReference type="EMBL" id="JAKUCV010001001">
    <property type="protein sequence ID" value="KAJ4848095.1"/>
    <property type="molecule type" value="Genomic_DNA"/>
</dbReference>
<dbReference type="OrthoDB" id="1834906at2759"/>
<dbReference type="Pfam" id="PF14392">
    <property type="entry name" value="zf-CCHC_4"/>
    <property type="match status" value="1"/>
</dbReference>
<evidence type="ECO:0000313" key="3">
    <source>
        <dbReference type="EMBL" id="KAJ4848095.1"/>
    </source>
</evidence>
<dbReference type="GO" id="GO:0008270">
    <property type="term" value="F:zinc ion binding"/>
    <property type="evidence" value="ECO:0007669"/>
    <property type="project" value="UniProtKB-KW"/>
</dbReference>
<dbReference type="AlphaFoldDB" id="A0A9Q0GDL1"/>
<reference evidence="3" key="2">
    <citation type="journal article" date="2023" name="Plants (Basel)">
        <title>Annotation of the Turnera subulata (Passifloraceae) Draft Genome Reveals the S-Locus Evolved after the Divergence of Turneroideae from Passifloroideae in a Stepwise Manner.</title>
        <authorList>
            <person name="Henning P.M."/>
            <person name="Roalson E.H."/>
            <person name="Mir W."/>
            <person name="McCubbin A.G."/>
            <person name="Shore J.S."/>
        </authorList>
    </citation>
    <scope>NUCLEOTIDE SEQUENCE</scope>
    <source>
        <strain evidence="3">F60SS</strain>
    </source>
</reference>
<evidence type="ECO:0000256" key="1">
    <source>
        <dbReference type="PROSITE-ProRule" id="PRU00047"/>
    </source>
</evidence>
<name>A0A9Q0GDL1_9ROSI</name>
<proteinExistence type="predicted"/>
<accession>A0A9Q0GDL1</accession>
<dbReference type="GO" id="GO:0003676">
    <property type="term" value="F:nucleic acid binding"/>
    <property type="evidence" value="ECO:0007669"/>
    <property type="project" value="InterPro"/>
</dbReference>
<keyword evidence="1" id="KW-0479">Metal-binding</keyword>